<dbReference type="Proteomes" id="UP000199440">
    <property type="component" value="Unassembled WGS sequence"/>
</dbReference>
<keyword evidence="3" id="KW-1185">Reference proteome</keyword>
<name>A0A1G9N2P3_9FLAO</name>
<dbReference type="EMBL" id="FNGV01000003">
    <property type="protein sequence ID" value="SDL80836.1"/>
    <property type="molecule type" value="Genomic_DNA"/>
</dbReference>
<accession>A0A1G9N2P3</accession>
<organism evidence="2 3">
    <name type="scientific">Kriegella aquimaris</name>
    <dbReference type="NCBI Taxonomy" id="192904"/>
    <lineage>
        <taxon>Bacteria</taxon>
        <taxon>Pseudomonadati</taxon>
        <taxon>Bacteroidota</taxon>
        <taxon>Flavobacteriia</taxon>
        <taxon>Flavobacteriales</taxon>
        <taxon>Flavobacteriaceae</taxon>
        <taxon>Kriegella</taxon>
    </lineage>
</organism>
<proteinExistence type="predicted"/>
<feature type="region of interest" description="Disordered" evidence="1">
    <location>
        <begin position="217"/>
        <end position="242"/>
    </location>
</feature>
<protein>
    <submittedName>
        <fullName evidence="2">Methane oxygenase PmoA</fullName>
    </submittedName>
</protein>
<evidence type="ECO:0000313" key="3">
    <source>
        <dbReference type="Proteomes" id="UP000199440"/>
    </source>
</evidence>
<gene>
    <name evidence="2" type="ORF">SAMN04488514_10310</name>
</gene>
<dbReference type="AlphaFoldDB" id="A0A1G9N2P3"/>
<sequence>MRTIPTILALILLSSACKEKNRDIAQNEEITKNQITLENNETDKKVDVLVDGKLFTSYLYADDISVLKKTTLYPIIAANGEAVTRGYPLATRPNERTDHPHHIGAWFNYGDVNGLDYWGNSDEIKTPKEKLGTIRHDKIVSLRNGNESATLVVSANWLKPDDNILMKEETKFIFYAEDGKRIIDRITTFKALEETVWFNDTKEGMFAIRTARELEHPSDGPVTLSDANGNKTDVPVTDNTGVSGQYLSSEGVTGTDVWGTRAKWMALSGTIDKKDVTLMIMDQPQNVGYPTYWHARGYGLFAANPLGPKAFTDGKEEPLNFSLKPNTEITFTYRIEVLDGKKSKAQLEGEYDKFVRQ</sequence>
<dbReference type="InterPro" id="IPR029475">
    <property type="entry name" value="DUF6807"/>
</dbReference>
<dbReference type="Pfam" id="PF14100">
    <property type="entry name" value="DUF6807"/>
    <property type="match status" value="1"/>
</dbReference>
<dbReference type="OrthoDB" id="2540540at2"/>
<feature type="compositionally biased region" description="Polar residues" evidence="1">
    <location>
        <begin position="225"/>
        <end position="242"/>
    </location>
</feature>
<evidence type="ECO:0000256" key="1">
    <source>
        <dbReference type="SAM" id="MobiDB-lite"/>
    </source>
</evidence>
<reference evidence="2 3" key="1">
    <citation type="submission" date="2016-10" db="EMBL/GenBank/DDBJ databases">
        <authorList>
            <person name="de Groot N.N."/>
        </authorList>
    </citation>
    <scope>NUCLEOTIDE SEQUENCE [LARGE SCALE GENOMIC DNA]</scope>
    <source>
        <strain evidence="2 3">DSM 19886</strain>
    </source>
</reference>
<evidence type="ECO:0000313" key="2">
    <source>
        <dbReference type="EMBL" id="SDL80836.1"/>
    </source>
</evidence>
<dbReference type="PROSITE" id="PS51257">
    <property type="entry name" value="PROKAR_LIPOPROTEIN"/>
    <property type="match status" value="1"/>
</dbReference>
<dbReference type="STRING" id="192904.SAMN04488514_10310"/>
<dbReference type="RefSeq" id="WP_089888127.1">
    <property type="nucleotide sequence ID" value="NZ_FNGV01000003.1"/>
</dbReference>